<dbReference type="InterPro" id="IPR006597">
    <property type="entry name" value="Sel1-like"/>
</dbReference>
<organism evidence="2 3">
    <name type="scientific">Desulfobulbus propionicus (strain ATCC 33891 / DSM 2032 / VKM B-1956 / 1pr3)</name>
    <dbReference type="NCBI Taxonomy" id="577650"/>
    <lineage>
        <taxon>Bacteria</taxon>
        <taxon>Pseudomonadati</taxon>
        <taxon>Thermodesulfobacteriota</taxon>
        <taxon>Desulfobulbia</taxon>
        <taxon>Desulfobulbales</taxon>
        <taxon>Desulfobulbaceae</taxon>
        <taxon>Desulfobulbus</taxon>
    </lineage>
</organism>
<feature type="region of interest" description="Disordered" evidence="1">
    <location>
        <begin position="349"/>
        <end position="374"/>
    </location>
</feature>
<accession>A0A7U4DN93</accession>
<dbReference type="PANTHER" id="PTHR43628:SF1">
    <property type="entry name" value="CHITIN SYNTHASE REGULATORY FACTOR 2-RELATED"/>
    <property type="match status" value="1"/>
</dbReference>
<evidence type="ECO:0000313" key="2">
    <source>
        <dbReference type="EMBL" id="ADW16861.1"/>
    </source>
</evidence>
<dbReference type="Gene3D" id="1.25.40.10">
    <property type="entry name" value="Tetratricopeptide repeat domain"/>
    <property type="match status" value="2"/>
</dbReference>
<evidence type="ECO:0000256" key="1">
    <source>
        <dbReference type="SAM" id="MobiDB-lite"/>
    </source>
</evidence>
<dbReference type="KEGG" id="dpr:Despr_0685"/>
<keyword evidence="3" id="KW-1185">Reference proteome</keyword>
<dbReference type="InterPro" id="IPR052945">
    <property type="entry name" value="Mitotic_Regulator"/>
</dbReference>
<dbReference type="EMBL" id="CP002364">
    <property type="protein sequence ID" value="ADW16861.1"/>
    <property type="molecule type" value="Genomic_DNA"/>
</dbReference>
<sequence>MITEKGLSWKWGYCATGVLVVCLFVLSGQATGSNEPFEVPDASLLKTVPLETQQAAAPRIEIEEMRKSVEMPAVPSLLERSPFAATPDEDLAVVDKQGASGDAPAESGTATHSAEWQLQQNQAVVLLDAASKQAKGMTAEQKLKVLSGLAAKGNADAMNGLGLLYYRGQGVDKDYAKAFEWFSKAAQQGHVEAMFGMGSCFYQGHGAGRDPVQALKWFSLAGEKGHGDSARNAGVMWDKGQGAARDEQQARTWYRKGALLGNVEAMVNLAVGYLTGNGGAQEDRLGREWLECAAERGNRAAAYNLGVLLAEGRGVAKDVDAARQWWAVAGRDGHQQAVTALTKTVKEKQSHWKSLPLPSPMAASGQGKIRPLPE</sequence>
<evidence type="ECO:0000313" key="3">
    <source>
        <dbReference type="Proteomes" id="UP000006365"/>
    </source>
</evidence>
<dbReference type="SMART" id="SM00671">
    <property type="entry name" value="SEL1"/>
    <property type="match status" value="5"/>
</dbReference>
<dbReference type="SUPFAM" id="SSF81901">
    <property type="entry name" value="HCP-like"/>
    <property type="match status" value="1"/>
</dbReference>
<dbReference type="PANTHER" id="PTHR43628">
    <property type="entry name" value="ACTIVATOR OF C KINASE PROTEIN 1-RELATED"/>
    <property type="match status" value="1"/>
</dbReference>
<gene>
    <name evidence="2" type="ordered locus">Despr_0685</name>
</gene>
<dbReference type="Pfam" id="PF08238">
    <property type="entry name" value="Sel1"/>
    <property type="match status" value="5"/>
</dbReference>
<name>A0A7U4DN93_DESPD</name>
<protein>
    <submittedName>
        <fullName evidence="2">Sel1 domain protein repeat-containing protein</fullName>
    </submittedName>
</protein>
<dbReference type="AlphaFoldDB" id="A0A7U4DN93"/>
<dbReference type="Proteomes" id="UP000006365">
    <property type="component" value="Chromosome"/>
</dbReference>
<dbReference type="RefSeq" id="WP_015723406.1">
    <property type="nucleotide sequence ID" value="NC_014972.1"/>
</dbReference>
<proteinExistence type="predicted"/>
<reference evidence="2 3" key="1">
    <citation type="journal article" date="2011" name="Stand. Genomic Sci.">
        <title>Complete genome sequence of Desulfobulbus propionicus type strain (1pr3).</title>
        <authorList>
            <person name="Pagani I."/>
            <person name="Lapidus A."/>
            <person name="Nolan M."/>
            <person name="Lucas S."/>
            <person name="Hammon N."/>
            <person name="Deshpande S."/>
            <person name="Cheng J.F."/>
            <person name="Chertkov O."/>
            <person name="Davenport K."/>
            <person name="Tapia R."/>
            <person name="Han C."/>
            <person name="Goodwin L."/>
            <person name="Pitluck S."/>
            <person name="Liolios K."/>
            <person name="Mavromatis K."/>
            <person name="Ivanova N."/>
            <person name="Mikhailova N."/>
            <person name="Pati A."/>
            <person name="Chen A."/>
            <person name="Palaniappan K."/>
            <person name="Land M."/>
            <person name="Hauser L."/>
            <person name="Chang Y.J."/>
            <person name="Jeffries C.D."/>
            <person name="Detter J.C."/>
            <person name="Brambilla E."/>
            <person name="Kannan K.P."/>
            <person name="Djao O.D."/>
            <person name="Rohde M."/>
            <person name="Pukall R."/>
            <person name="Spring S."/>
            <person name="Goker M."/>
            <person name="Sikorski J."/>
            <person name="Woyke T."/>
            <person name="Bristow J."/>
            <person name="Eisen J.A."/>
            <person name="Markowitz V."/>
            <person name="Hugenholtz P."/>
            <person name="Kyrpides N.C."/>
            <person name="Klenk H.P."/>
        </authorList>
    </citation>
    <scope>NUCLEOTIDE SEQUENCE [LARGE SCALE GENOMIC DNA]</scope>
    <source>
        <strain evidence="3">ATCC 33891 / DSM 2032 / 1pr3</strain>
    </source>
</reference>
<dbReference type="InterPro" id="IPR011990">
    <property type="entry name" value="TPR-like_helical_dom_sf"/>
</dbReference>